<dbReference type="AlphaFoldDB" id="A0A1H8YME5"/>
<dbReference type="EMBL" id="FOEF01000026">
    <property type="protein sequence ID" value="SEP53329.1"/>
    <property type="molecule type" value="Genomic_DNA"/>
</dbReference>
<organism evidence="1 2">
    <name type="scientific">Amycolatopsis saalfeldensis</name>
    <dbReference type="NCBI Taxonomy" id="394193"/>
    <lineage>
        <taxon>Bacteria</taxon>
        <taxon>Bacillati</taxon>
        <taxon>Actinomycetota</taxon>
        <taxon>Actinomycetes</taxon>
        <taxon>Pseudonocardiales</taxon>
        <taxon>Pseudonocardiaceae</taxon>
        <taxon>Amycolatopsis</taxon>
    </lineage>
</organism>
<dbReference type="OrthoDB" id="4955252at2"/>
<reference evidence="1 2" key="1">
    <citation type="submission" date="2016-10" db="EMBL/GenBank/DDBJ databases">
        <authorList>
            <person name="de Groot N.N."/>
        </authorList>
    </citation>
    <scope>NUCLEOTIDE SEQUENCE [LARGE SCALE GENOMIC DNA]</scope>
    <source>
        <strain evidence="1 2">DSM 44993</strain>
    </source>
</reference>
<accession>A0A1H8YME5</accession>
<evidence type="ECO:0000313" key="1">
    <source>
        <dbReference type="EMBL" id="SEP53329.1"/>
    </source>
</evidence>
<protein>
    <recommendedName>
        <fullName evidence="3">Phage shock protein B</fullName>
    </recommendedName>
</protein>
<proteinExistence type="predicted"/>
<keyword evidence="2" id="KW-1185">Reference proteome</keyword>
<evidence type="ECO:0008006" key="3">
    <source>
        <dbReference type="Google" id="ProtNLM"/>
    </source>
</evidence>
<sequence>MPTWVVAVIAIAAVTATYFSCVRPMLRGRSHCGAPAGRDDLDRQIAELREEVRVLRAQEVLDGDR</sequence>
<gene>
    <name evidence="1" type="ORF">SAMN04489732_12653</name>
</gene>
<dbReference type="RefSeq" id="WP_091627937.1">
    <property type="nucleotide sequence ID" value="NZ_FOEF01000026.1"/>
</dbReference>
<evidence type="ECO:0000313" key="2">
    <source>
        <dbReference type="Proteomes" id="UP000198582"/>
    </source>
</evidence>
<name>A0A1H8YME5_9PSEU</name>
<dbReference type="Proteomes" id="UP000198582">
    <property type="component" value="Unassembled WGS sequence"/>
</dbReference>
<dbReference type="STRING" id="394193.SAMN04489732_12653"/>